<feature type="domain" description="Tyr recombinase" evidence="3">
    <location>
        <begin position="173"/>
        <end position="418"/>
    </location>
</feature>
<evidence type="ECO:0000259" key="3">
    <source>
        <dbReference type="PROSITE" id="PS51898"/>
    </source>
</evidence>
<dbReference type="PANTHER" id="PTHR30349:SF64">
    <property type="entry name" value="PROPHAGE INTEGRASE INTD-RELATED"/>
    <property type="match status" value="1"/>
</dbReference>
<dbReference type="Proteomes" id="UP000287401">
    <property type="component" value="Unassembled WGS sequence"/>
</dbReference>
<organism evidence="4 5">
    <name type="scientific">Sphingobium yanoikuyae</name>
    <name type="common">Sphingomonas yanoikuyae</name>
    <dbReference type="NCBI Taxonomy" id="13690"/>
    <lineage>
        <taxon>Bacteria</taxon>
        <taxon>Pseudomonadati</taxon>
        <taxon>Pseudomonadota</taxon>
        <taxon>Alphaproteobacteria</taxon>
        <taxon>Sphingomonadales</taxon>
        <taxon>Sphingomonadaceae</taxon>
        <taxon>Sphingobium</taxon>
    </lineage>
</organism>
<dbReference type="PANTHER" id="PTHR30349">
    <property type="entry name" value="PHAGE INTEGRASE-RELATED"/>
    <property type="match status" value="1"/>
</dbReference>
<dbReference type="EMBL" id="QRAL01000054">
    <property type="protein sequence ID" value="RSU46917.1"/>
    <property type="molecule type" value="Genomic_DNA"/>
</dbReference>
<evidence type="ECO:0000313" key="5">
    <source>
        <dbReference type="Proteomes" id="UP000287401"/>
    </source>
</evidence>
<protein>
    <submittedName>
        <fullName evidence="4">Site-specific integrase</fullName>
    </submittedName>
</protein>
<evidence type="ECO:0000256" key="2">
    <source>
        <dbReference type="ARBA" id="ARBA00023172"/>
    </source>
</evidence>
<keyword evidence="1" id="KW-0229">DNA integration</keyword>
<proteinExistence type="predicted"/>
<dbReference type="GO" id="GO:0015074">
    <property type="term" value="P:DNA integration"/>
    <property type="evidence" value="ECO:0007669"/>
    <property type="project" value="UniProtKB-KW"/>
</dbReference>
<dbReference type="InterPro" id="IPR011010">
    <property type="entry name" value="DNA_brk_join_enz"/>
</dbReference>
<dbReference type="Pfam" id="PF00589">
    <property type="entry name" value="Phage_integrase"/>
    <property type="match status" value="1"/>
</dbReference>
<dbReference type="AlphaFoldDB" id="A0A430BDU4"/>
<dbReference type="GO" id="GO:0003677">
    <property type="term" value="F:DNA binding"/>
    <property type="evidence" value="ECO:0007669"/>
    <property type="project" value="InterPro"/>
</dbReference>
<evidence type="ECO:0000313" key="4">
    <source>
        <dbReference type="EMBL" id="RSU46917.1"/>
    </source>
</evidence>
<name>A0A430BDU4_SPHYA</name>
<dbReference type="GO" id="GO:0006310">
    <property type="term" value="P:DNA recombination"/>
    <property type="evidence" value="ECO:0007669"/>
    <property type="project" value="UniProtKB-KW"/>
</dbReference>
<reference evidence="4 5" key="1">
    <citation type="submission" date="2018-07" db="EMBL/GenBank/DDBJ databases">
        <title>Genomic and Epidemiologic Investigation of an Indolent Hospital Outbreak.</title>
        <authorList>
            <person name="Johnson R.C."/>
            <person name="Deming C."/>
            <person name="Conlan S."/>
            <person name="Zellmer C.J."/>
            <person name="Michelin A.V."/>
            <person name="Lee-Lin S."/>
            <person name="Thomas P.J."/>
            <person name="Park M."/>
            <person name="Weingarten R.A."/>
            <person name="Less J."/>
            <person name="Dekker J.P."/>
            <person name="Frank K.M."/>
            <person name="Musser K.A."/>
            <person name="Mcquiston J.R."/>
            <person name="Henderson D.K."/>
            <person name="Lau A.F."/>
            <person name="Palmore T.N."/>
            <person name="Segre J.A."/>
        </authorList>
    </citation>
    <scope>NUCLEOTIDE SEQUENCE [LARGE SCALE GENOMIC DNA]</scope>
    <source>
        <strain evidence="4 5">SK-NIH.Env6_1116</strain>
    </source>
</reference>
<dbReference type="CDD" id="cd00397">
    <property type="entry name" value="DNA_BRE_C"/>
    <property type="match status" value="1"/>
</dbReference>
<dbReference type="InterPro" id="IPR050090">
    <property type="entry name" value="Tyrosine_recombinase_XerCD"/>
</dbReference>
<gene>
    <name evidence="4" type="ORF">DAH51_25365</name>
</gene>
<evidence type="ECO:0000256" key="1">
    <source>
        <dbReference type="ARBA" id="ARBA00022908"/>
    </source>
</evidence>
<dbReference type="InterPro" id="IPR002104">
    <property type="entry name" value="Integrase_catalytic"/>
</dbReference>
<dbReference type="Gene3D" id="1.10.443.10">
    <property type="entry name" value="Intergrase catalytic core"/>
    <property type="match status" value="1"/>
</dbReference>
<keyword evidence="2" id="KW-0233">DNA recombination</keyword>
<accession>A0A430BDU4</accession>
<comment type="caution">
    <text evidence="4">The sequence shown here is derived from an EMBL/GenBank/DDBJ whole genome shotgun (WGS) entry which is preliminary data.</text>
</comment>
<dbReference type="SUPFAM" id="SSF56349">
    <property type="entry name" value="DNA breaking-rejoining enzymes"/>
    <property type="match status" value="1"/>
</dbReference>
<dbReference type="InterPro" id="IPR013762">
    <property type="entry name" value="Integrase-like_cat_sf"/>
</dbReference>
<dbReference type="PROSITE" id="PS51898">
    <property type="entry name" value="TYR_RECOMBINASE"/>
    <property type="match status" value="1"/>
</dbReference>
<sequence>MRPMVVKLAPIENPNKEQSAILAEFGEDKAEPGMFYIIDAANQAIIWPAFLFLRANYGSIGRVTEHNAVPSFATNKKDAYNLREWLGFLAALKRDWQKADHDLLLAYTNYQIGRVSQHSGKTRNPDTVSSKLGTVKAFYSYTNAVRLTAVTWDAKSLAARYRNNRRRRTAEDEKIRPFGSDEVPKLRAALGPLPTELASESLRSTRDRLLLEVGLLTGMRGEEICYLKTATISKLVPDPARPNATQPVRIQITKGRVHRPVGFPNRLIVELQKYIDGERARSVKKLKAKGEKDHGHLFVNFDDASRPGGQLKTNTIHRVFARLMKRLNMTESVQRIKKGVPVIVKQTTHSFHDTRHTFAVRYYVGLRKQLDRNPAALNYAEPWELVQIALGHADWETTRKHYLRHVGEYEAEIAERVHEYLGEL</sequence>